<keyword evidence="14" id="KW-1133">Transmembrane helix</keyword>
<evidence type="ECO:0000256" key="7">
    <source>
        <dbReference type="ARBA" id="ARBA00022729"/>
    </source>
</evidence>
<dbReference type="InterPro" id="IPR036770">
    <property type="entry name" value="Ankyrin_rpt-contain_sf"/>
</dbReference>
<feature type="transmembrane region" description="Helical" evidence="14">
    <location>
        <begin position="544"/>
        <end position="564"/>
    </location>
</feature>
<dbReference type="GO" id="GO:0042545">
    <property type="term" value="P:cell wall modification"/>
    <property type="evidence" value="ECO:0007669"/>
    <property type="project" value="UniProtKB-UniRule"/>
</dbReference>
<keyword evidence="18" id="KW-1185">Reference proteome</keyword>
<evidence type="ECO:0000256" key="12">
    <source>
        <dbReference type="PROSITE-ProRule" id="PRU10040"/>
    </source>
</evidence>
<keyword evidence="6" id="KW-0964">Secreted</keyword>
<evidence type="ECO:0000256" key="11">
    <source>
        <dbReference type="PROSITE-ProRule" id="PRU00023"/>
    </source>
</evidence>
<dbReference type="EMBL" id="VEPZ02001530">
    <property type="protein sequence ID" value="KAE8669329.1"/>
    <property type="molecule type" value="Genomic_DNA"/>
</dbReference>
<dbReference type="SUPFAM" id="SSF48403">
    <property type="entry name" value="Ankyrin repeat"/>
    <property type="match status" value="1"/>
</dbReference>
<dbReference type="FunFam" id="2.160.20.10:FF:000008">
    <property type="entry name" value="Pectinesterase"/>
    <property type="match status" value="1"/>
</dbReference>
<name>A0A6A2Y7L9_HIBSY</name>
<dbReference type="SMART" id="SM00248">
    <property type="entry name" value="ANK"/>
    <property type="match status" value="3"/>
</dbReference>
<dbReference type="SUPFAM" id="SSF51126">
    <property type="entry name" value="Pectin lyase-like"/>
    <property type="match status" value="1"/>
</dbReference>
<comment type="catalytic activity">
    <reaction evidence="10 13">
        <text>[(1-&gt;4)-alpha-D-galacturonosyl methyl ester](n) + n H2O = [(1-&gt;4)-alpha-D-galacturonosyl](n) + n methanol + n H(+)</text>
        <dbReference type="Rhea" id="RHEA:22380"/>
        <dbReference type="Rhea" id="RHEA-COMP:14570"/>
        <dbReference type="Rhea" id="RHEA-COMP:14573"/>
        <dbReference type="ChEBI" id="CHEBI:15377"/>
        <dbReference type="ChEBI" id="CHEBI:15378"/>
        <dbReference type="ChEBI" id="CHEBI:17790"/>
        <dbReference type="ChEBI" id="CHEBI:140522"/>
        <dbReference type="ChEBI" id="CHEBI:140523"/>
        <dbReference type="EC" id="3.1.1.11"/>
    </reaction>
</comment>
<dbReference type="InterPro" id="IPR012334">
    <property type="entry name" value="Pectin_lyas_fold"/>
</dbReference>
<dbReference type="UniPathway" id="UPA00545">
    <property type="reaction ID" value="UER00823"/>
</dbReference>
<keyword evidence="7" id="KW-0732">Signal</keyword>
<dbReference type="GO" id="GO:0030599">
    <property type="term" value="F:pectinesterase activity"/>
    <property type="evidence" value="ECO:0007669"/>
    <property type="project" value="UniProtKB-UniRule"/>
</dbReference>
<dbReference type="GO" id="GO:0045490">
    <property type="term" value="P:pectin catabolic process"/>
    <property type="evidence" value="ECO:0007669"/>
    <property type="project" value="UniProtKB-UniRule"/>
</dbReference>
<sequence length="573" mass="62888">MTGTKGIENGGVYAAICMIVFFVPIVQSQSTQIPEDKSKVNDWFSSVIKPLSQRAGTLDPELVQAEAEPKIIKVKQGDGGDFATIMKAIDSVPAGNSKRVIISIGPGSYQEKITIPRDKPYVTLVGDPKNMPNLTFDATAKDYGTVDSGTLTTLSNYFVGAYLNIINSAPKPDGKREGAQAVALRVSGDRSAFYGCNIFGFQDTVCDDRGNHFFKDCYIRGTVDFIFGSGKSLYLDTEIFVEIEPKLTVITAQARESSSEDTGYSIVHGKITGTAKGSFLGRAWKSSPRVVYAYTEMTDVVNPAGWSHDMQPERAKTVYYGEYKCTGVGASSSGREPFTKQLTEKEAEPFLSLDYVIEKDLVRVRGRKSKTPLHYVSKVANQDFFLDRFLEACPDSILDVTTQNSTALHIAVENRRLDVLQVLLRTLMKTAYHREVVNRKDENGNTALHIAASSNEAQMLKLLLNCKADKHATDQAGLTALGVSQQHGYTESITGENRNALLVILGLMLLTATYQATLSPPGGVWQGGNASKKLGISVMDPSQFLLFYIPTYVVFIYAFTNQYLSLSQPLQHQ</sequence>
<dbReference type="PROSITE" id="PS50297">
    <property type="entry name" value="ANK_REP_REGION"/>
    <property type="match status" value="1"/>
</dbReference>
<evidence type="ECO:0000256" key="8">
    <source>
        <dbReference type="ARBA" id="ARBA00022801"/>
    </source>
</evidence>
<proteinExistence type="inferred from homology"/>
<organism evidence="17 18">
    <name type="scientific">Hibiscus syriacus</name>
    <name type="common">Rose of Sharon</name>
    <dbReference type="NCBI Taxonomy" id="106335"/>
    <lineage>
        <taxon>Eukaryota</taxon>
        <taxon>Viridiplantae</taxon>
        <taxon>Streptophyta</taxon>
        <taxon>Embryophyta</taxon>
        <taxon>Tracheophyta</taxon>
        <taxon>Spermatophyta</taxon>
        <taxon>Magnoliopsida</taxon>
        <taxon>eudicotyledons</taxon>
        <taxon>Gunneridae</taxon>
        <taxon>Pentapetalae</taxon>
        <taxon>rosids</taxon>
        <taxon>malvids</taxon>
        <taxon>Malvales</taxon>
        <taxon>Malvaceae</taxon>
        <taxon>Malvoideae</taxon>
        <taxon>Hibiscus</taxon>
    </lineage>
</organism>
<evidence type="ECO:0000256" key="3">
    <source>
        <dbReference type="ARBA" id="ARBA00008891"/>
    </source>
</evidence>
<dbReference type="InterPro" id="IPR011050">
    <property type="entry name" value="Pectin_lyase_fold/virulence"/>
</dbReference>
<dbReference type="Proteomes" id="UP000436088">
    <property type="component" value="Unassembled WGS sequence"/>
</dbReference>
<evidence type="ECO:0000256" key="13">
    <source>
        <dbReference type="RuleBase" id="RU000589"/>
    </source>
</evidence>
<feature type="domain" description="Pectinesterase catalytic" evidence="15">
    <location>
        <begin position="74"/>
        <end position="354"/>
    </location>
</feature>
<evidence type="ECO:0000313" key="18">
    <source>
        <dbReference type="Proteomes" id="UP000436088"/>
    </source>
</evidence>
<dbReference type="PROSITE" id="PS50088">
    <property type="entry name" value="ANK_REPEAT"/>
    <property type="match status" value="1"/>
</dbReference>
<dbReference type="Gene3D" id="1.25.40.20">
    <property type="entry name" value="Ankyrin repeat-containing domain"/>
    <property type="match status" value="1"/>
</dbReference>
<comment type="pathway">
    <text evidence="2 13">Glycan metabolism; pectin degradation; 2-dehydro-3-deoxy-D-gluconate from pectin: step 1/5.</text>
</comment>
<evidence type="ECO:0000256" key="4">
    <source>
        <dbReference type="ARBA" id="ARBA00013229"/>
    </source>
</evidence>
<dbReference type="Pfam" id="PF13637">
    <property type="entry name" value="Ank_4"/>
    <property type="match status" value="1"/>
</dbReference>
<feature type="domain" description="PGG" evidence="16">
    <location>
        <begin position="497"/>
        <end position="560"/>
    </location>
</feature>
<keyword evidence="9 13" id="KW-0063">Aspartyl esterase</keyword>
<protein>
    <recommendedName>
        <fullName evidence="4 13">Pectinesterase</fullName>
        <ecNumber evidence="4 13">3.1.1.11</ecNumber>
    </recommendedName>
</protein>
<accession>A0A6A2Y7L9</accession>
<dbReference type="Pfam" id="PF13962">
    <property type="entry name" value="PGG"/>
    <property type="match status" value="1"/>
</dbReference>
<evidence type="ECO:0000256" key="10">
    <source>
        <dbReference type="ARBA" id="ARBA00047928"/>
    </source>
</evidence>
<evidence type="ECO:0000259" key="15">
    <source>
        <dbReference type="Pfam" id="PF01095"/>
    </source>
</evidence>
<dbReference type="PANTHER" id="PTHR31321">
    <property type="entry name" value="ACYL-COA THIOESTER HYDROLASE YBHC-RELATED"/>
    <property type="match status" value="1"/>
</dbReference>
<feature type="transmembrane region" description="Helical" evidence="14">
    <location>
        <begin position="12"/>
        <end position="29"/>
    </location>
</feature>
<comment type="similarity">
    <text evidence="3">Belongs to the pectinesterase family.</text>
</comment>
<dbReference type="Pfam" id="PF01095">
    <property type="entry name" value="Pectinesterase"/>
    <property type="match status" value="1"/>
</dbReference>
<dbReference type="InterPro" id="IPR026961">
    <property type="entry name" value="PGG_dom"/>
</dbReference>
<dbReference type="InterPro" id="IPR000070">
    <property type="entry name" value="Pectinesterase_cat"/>
</dbReference>
<keyword evidence="11" id="KW-0040">ANK repeat</keyword>
<dbReference type="PROSITE" id="PS00503">
    <property type="entry name" value="PECTINESTERASE_2"/>
    <property type="match status" value="1"/>
</dbReference>
<evidence type="ECO:0000256" key="5">
    <source>
        <dbReference type="ARBA" id="ARBA00022512"/>
    </source>
</evidence>
<reference evidence="17" key="1">
    <citation type="submission" date="2019-09" db="EMBL/GenBank/DDBJ databases">
        <title>Draft genome information of white flower Hibiscus syriacus.</title>
        <authorList>
            <person name="Kim Y.-M."/>
        </authorList>
    </citation>
    <scope>NUCLEOTIDE SEQUENCE [LARGE SCALE GENOMIC DNA]</scope>
    <source>
        <strain evidence="17">YM2019G1</strain>
    </source>
</reference>
<evidence type="ECO:0000313" key="17">
    <source>
        <dbReference type="EMBL" id="KAE8669329.1"/>
    </source>
</evidence>
<dbReference type="InterPro" id="IPR033131">
    <property type="entry name" value="Pectinesterase_Asp_AS"/>
</dbReference>
<comment type="subcellular location">
    <subcellularLocation>
        <location evidence="1">Secreted</location>
        <location evidence="1">Cell wall</location>
    </subcellularLocation>
</comment>
<evidence type="ECO:0000256" key="9">
    <source>
        <dbReference type="ARBA" id="ARBA00023085"/>
    </source>
</evidence>
<keyword evidence="5" id="KW-0134">Cell wall</keyword>
<keyword evidence="8 13" id="KW-0378">Hydrolase</keyword>
<feature type="repeat" description="ANK" evidence="11">
    <location>
        <begin position="443"/>
        <end position="475"/>
    </location>
</feature>
<gene>
    <name evidence="17" type="ORF">F3Y22_tig00112249pilonHSYRG00273</name>
</gene>
<evidence type="ECO:0000256" key="1">
    <source>
        <dbReference type="ARBA" id="ARBA00004191"/>
    </source>
</evidence>
<evidence type="ECO:0000256" key="2">
    <source>
        <dbReference type="ARBA" id="ARBA00005184"/>
    </source>
</evidence>
<evidence type="ECO:0000259" key="16">
    <source>
        <dbReference type="Pfam" id="PF13962"/>
    </source>
</evidence>
<dbReference type="EC" id="3.1.1.11" evidence="4 13"/>
<evidence type="ECO:0000256" key="14">
    <source>
        <dbReference type="SAM" id="Phobius"/>
    </source>
</evidence>
<comment type="caution">
    <text evidence="17">The sequence shown here is derived from an EMBL/GenBank/DDBJ whole genome shotgun (WGS) entry which is preliminary data.</text>
</comment>
<feature type="active site" evidence="12">
    <location>
        <position position="224"/>
    </location>
</feature>
<keyword evidence="14" id="KW-0472">Membrane</keyword>
<dbReference type="Gene3D" id="2.160.20.10">
    <property type="entry name" value="Single-stranded right-handed beta-helix, Pectin lyase-like"/>
    <property type="match status" value="1"/>
</dbReference>
<keyword evidence="14" id="KW-0812">Transmembrane</keyword>
<dbReference type="AlphaFoldDB" id="A0A6A2Y7L9"/>
<evidence type="ECO:0000256" key="6">
    <source>
        <dbReference type="ARBA" id="ARBA00022525"/>
    </source>
</evidence>
<dbReference type="PANTHER" id="PTHR31321:SF87">
    <property type="entry name" value="PECTINESTERASE 63-RELATED"/>
    <property type="match status" value="1"/>
</dbReference>
<dbReference type="InterPro" id="IPR002110">
    <property type="entry name" value="Ankyrin_rpt"/>
</dbReference>